<dbReference type="PANTHER" id="PTHR31793:SF27">
    <property type="entry name" value="NOVEL THIOESTERASE SUPERFAMILY DOMAIN AND SAPOSIN A-TYPE DOMAIN CONTAINING PROTEIN (0610012H03RIK)"/>
    <property type="match status" value="1"/>
</dbReference>
<protein>
    <submittedName>
        <fullName evidence="3">Acyl-CoA thioester hydrolase</fullName>
    </submittedName>
</protein>
<dbReference type="PANTHER" id="PTHR31793">
    <property type="entry name" value="4-HYDROXYBENZOYL-COA THIOESTERASE FAMILY MEMBER"/>
    <property type="match status" value="1"/>
</dbReference>
<dbReference type="GO" id="GO:0047617">
    <property type="term" value="F:fatty acyl-CoA hydrolase activity"/>
    <property type="evidence" value="ECO:0007669"/>
    <property type="project" value="TreeGrafter"/>
</dbReference>
<evidence type="ECO:0000256" key="2">
    <source>
        <dbReference type="ARBA" id="ARBA00022801"/>
    </source>
</evidence>
<dbReference type="SUPFAM" id="SSF54637">
    <property type="entry name" value="Thioesterase/thiol ester dehydrase-isomerase"/>
    <property type="match status" value="1"/>
</dbReference>
<gene>
    <name evidence="3" type="ORF">C8P63_10237</name>
</gene>
<comment type="caution">
    <text evidence="3">The sequence shown here is derived from an EMBL/GenBank/DDBJ whole genome shotgun (WGS) entry which is preliminary data.</text>
</comment>
<dbReference type="InterPro" id="IPR050563">
    <property type="entry name" value="4-hydroxybenzoyl-CoA_TE"/>
</dbReference>
<evidence type="ECO:0000256" key="1">
    <source>
        <dbReference type="ARBA" id="ARBA00005953"/>
    </source>
</evidence>
<name>A0A2T6C8A0_9BACL</name>
<dbReference type="Gene3D" id="3.10.129.10">
    <property type="entry name" value="Hotdog Thioesterase"/>
    <property type="match status" value="1"/>
</dbReference>
<dbReference type="RefSeq" id="WP_108021616.1">
    <property type="nucleotide sequence ID" value="NZ_QBKR01000002.1"/>
</dbReference>
<evidence type="ECO:0000313" key="3">
    <source>
        <dbReference type="EMBL" id="PTX64544.1"/>
    </source>
</evidence>
<dbReference type="OrthoDB" id="9799036at2"/>
<proteinExistence type="inferred from homology"/>
<dbReference type="AlphaFoldDB" id="A0A2T6C8A0"/>
<dbReference type="EMBL" id="QBKR01000002">
    <property type="protein sequence ID" value="PTX64544.1"/>
    <property type="molecule type" value="Genomic_DNA"/>
</dbReference>
<comment type="similarity">
    <text evidence="1">Belongs to the 4-hydroxybenzoyl-CoA thioesterase family.</text>
</comment>
<evidence type="ECO:0000313" key="4">
    <source>
        <dbReference type="Proteomes" id="UP000244240"/>
    </source>
</evidence>
<sequence length="137" mass="15845">MVESEIKVRFCETDALGHVNNTSYFIYLEQARVEFFENLGSSMAMSRWPFILGHIQCDFLQQAYFNQKLTIRTGVAGIGNKSFRLRQDILDAINGVPVGRSESVMVYFDFREQQSVPIPGEWVKKLEEYRVEPVANR</sequence>
<keyword evidence="4" id="KW-1185">Reference proteome</keyword>
<accession>A0A2T6C8A0</accession>
<keyword evidence="2 3" id="KW-0378">Hydrolase</keyword>
<reference evidence="3 4" key="1">
    <citation type="submission" date="2018-04" db="EMBL/GenBank/DDBJ databases">
        <title>Genomic Encyclopedia of Archaeal and Bacterial Type Strains, Phase II (KMG-II): from individual species to whole genera.</title>
        <authorList>
            <person name="Goeker M."/>
        </authorList>
    </citation>
    <scope>NUCLEOTIDE SEQUENCE [LARGE SCALE GENOMIC DNA]</scope>
    <source>
        <strain evidence="3 4">DSM 45787</strain>
    </source>
</reference>
<dbReference type="Proteomes" id="UP000244240">
    <property type="component" value="Unassembled WGS sequence"/>
</dbReference>
<dbReference type="InterPro" id="IPR029069">
    <property type="entry name" value="HotDog_dom_sf"/>
</dbReference>
<dbReference type="CDD" id="cd00586">
    <property type="entry name" value="4HBT"/>
    <property type="match status" value="1"/>
</dbReference>
<dbReference type="Pfam" id="PF13279">
    <property type="entry name" value="4HBT_2"/>
    <property type="match status" value="1"/>
</dbReference>
<organism evidence="3 4">
    <name type="scientific">Melghirimyces profundicolus</name>
    <dbReference type="NCBI Taxonomy" id="1242148"/>
    <lineage>
        <taxon>Bacteria</taxon>
        <taxon>Bacillati</taxon>
        <taxon>Bacillota</taxon>
        <taxon>Bacilli</taxon>
        <taxon>Bacillales</taxon>
        <taxon>Thermoactinomycetaceae</taxon>
        <taxon>Melghirimyces</taxon>
    </lineage>
</organism>